<protein>
    <submittedName>
        <fullName evidence="2">Uncharacterized protein</fullName>
    </submittedName>
</protein>
<dbReference type="AlphaFoldDB" id="A0A699KSW9"/>
<reference evidence="2" key="1">
    <citation type="journal article" date="2019" name="Sci. Rep.">
        <title>Draft genome of Tanacetum cinerariifolium, the natural source of mosquito coil.</title>
        <authorList>
            <person name="Yamashiro T."/>
            <person name="Shiraishi A."/>
            <person name="Satake H."/>
            <person name="Nakayama K."/>
        </authorList>
    </citation>
    <scope>NUCLEOTIDE SEQUENCE</scope>
</reference>
<proteinExistence type="predicted"/>
<name>A0A699KSW9_TANCI</name>
<evidence type="ECO:0000256" key="1">
    <source>
        <dbReference type="SAM" id="MobiDB-lite"/>
    </source>
</evidence>
<feature type="non-terminal residue" evidence="2">
    <location>
        <position position="1"/>
    </location>
</feature>
<feature type="compositionally biased region" description="Acidic residues" evidence="1">
    <location>
        <begin position="44"/>
        <end position="70"/>
    </location>
</feature>
<sequence length="101" mass="11355">EEEDPEEDPEEEPIEQLVPEPKYMDGFALYPNPQQEGNINGWLIEDDDEQEEVEEMDDEEMEVDDDDEDATTATARGDDGDDITASRDPQPSEPHGSPSDS</sequence>
<evidence type="ECO:0000313" key="2">
    <source>
        <dbReference type="EMBL" id="GFB04832.1"/>
    </source>
</evidence>
<feature type="region of interest" description="Disordered" evidence="1">
    <location>
        <begin position="1"/>
        <end position="101"/>
    </location>
</feature>
<gene>
    <name evidence="2" type="ORF">Tci_676803</name>
</gene>
<dbReference type="EMBL" id="BKCJ010540884">
    <property type="protein sequence ID" value="GFB04832.1"/>
    <property type="molecule type" value="Genomic_DNA"/>
</dbReference>
<feature type="compositionally biased region" description="Acidic residues" evidence="1">
    <location>
        <begin position="1"/>
        <end position="14"/>
    </location>
</feature>
<accession>A0A699KSW9</accession>
<organism evidence="2">
    <name type="scientific">Tanacetum cinerariifolium</name>
    <name type="common">Dalmatian daisy</name>
    <name type="synonym">Chrysanthemum cinerariifolium</name>
    <dbReference type="NCBI Taxonomy" id="118510"/>
    <lineage>
        <taxon>Eukaryota</taxon>
        <taxon>Viridiplantae</taxon>
        <taxon>Streptophyta</taxon>
        <taxon>Embryophyta</taxon>
        <taxon>Tracheophyta</taxon>
        <taxon>Spermatophyta</taxon>
        <taxon>Magnoliopsida</taxon>
        <taxon>eudicotyledons</taxon>
        <taxon>Gunneridae</taxon>
        <taxon>Pentapetalae</taxon>
        <taxon>asterids</taxon>
        <taxon>campanulids</taxon>
        <taxon>Asterales</taxon>
        <taxon>Asteraceae</taxon>
        <taxon>Asteroideae</taxon>
        <taxon>Anthemideae</taxon>
        <taxon>Anthemidinae</taxon>
        <taxon>Tanacetum</taxon>
    </lineage>
</organism>
<comment type="caution">
    <text evidence="2">The sequence shown here is derived from an EMBL/GenBank/DDBJ whole genome shotgun (WGS) entry which is preliminary data.</text>
</comment>